<dbReference type="InterPro" id="IPR021734">
    <property type="entry name" value="DUF3303"/>
</dbReference>
<evidence type="ECO:0008006" key="2">
    <source>
        <dbReference type="Google" id="ProtNLM"/>
    </source>
</evidence>
<sequence>MLFHATHKHSYQTCHAHDDERKAKMMESIQSADGLGINVHGVYVDPPGHVFFFILEADEMEQIVKFFDPMFELGDANIRPIMSMQDALAAIAKE</sequence>
<dbReference type="AlphaFoldDB" id="A0A381W095"/>
<organism evidence="1">
    <name type="scientific">marine metagenome</name>
    <dbReference type="NCBI Taxonomy" id="408172"/>
    <lineage>
        <taxon>unclassified sequences</taxon>
        <taxon>metagenomes</taxon>
        <taxon>ecological metagenomes</taxon>
    </lineage>
</organism>
<gene>
    <name evidence="1" type="ORF">METZ01_LOCUS98756</name>
</gene>
<protein>
    <recommendedName>
        <fullName evidence="2">DUF3303 domain-containing protein</fullName>
    </recommendedName>
</protein>
<accession>A0A381W095</accession>
<dbReference type="Pfam" id="PF11746">
    <property type="entry name" value="DUF3303"/>
    <property type="match status" value="1"/>
</dbReference>
<evidence type="ECO:0000313" key="1">
    <source>
        <dbReference type="EMBL" id="SVA45902.1"/>
    </source>
</evidence>
<reference evidence="1" key="1">
    <citation type="submission" date="2018-05" db="EMBL/GenBank/DDBJ databases">
        <authorList>
            <person name="Lanie J.A."/>
            <person name="Ng W.-L."/>
            <person name="Kazmierczak K.M."/>
            <person name="Andrzejewski T.M."/>
            <person name="Davidsen T.M."/>
            <person name="Wayne K.J."/>
            <person name="Tettelin H."/>
            <person name="Glass J.I."/>
            <person name="Rusch D."/>
            <person name="Podicherti R."/>
            <person name="Tsui H.-C.T."/>
            <person name="Winkler M.E."/>
        </authorList>
    </citation>
    <scope>NUCLEOTIDE SEQUENCE</scope>
</reference>
<dbReference type="EMBL" id="UINC01010305">
    <property type="protein sequence ID" value="SVA45902.1"/>
    <property type="molecule type" value="Genomic_DNA"/>
</dbReference>
<name>A0A381W095_9ZZZZ</name>
<proteinExistence type="predicted"/>